<dbReference type="Pfam" id="PF01345">
    <property type="entry name" value="DUF11"/>
    <property type="match status" value="2"/>
</dbReference>
<dbReference type="InterPro" id="IPR047589">
    <property type="entry name" value="DUF11_rpt"/>
</dbReference>
<dbReference type="Gene3D" id="2.60.120.380">
    <property type="match status" value="4"/>
</dbReference>
<dbReference type="EMBL" id="JAECZA010000012">
    <property type="protein sequence ID" value="MBH8572454.1"/>
    <property type="molecule type" value="Genomic_DNA"/>
</dbReference>
<feature type="domain" description="DUF11" evidence="1">
    <location>
        <begin position="1102"/>
        <end position="1154"/>
    </location>
</feature>
<dbReference type="PANTHER" id="PTHR34819:SF3">
    <property type="entry name" value="CELL SURFACE PROTEIN"/>
    <property type="match status" value="1"/>
</dbReference>
<feature type="domain" description="Peptidase C-terminal archaeal/bacterial" evidence="2">
    <location>
        <begin position="1165"/>
        <end position="1239"/>
    </location>
</feature>
<name>A0A8J7LFY4_9NOST</name>
<organism evidence="3 4">
    <name type="scientific">Dendronalium phyllosphericum CENA369</name>
    <dbReference type="NCBI Taxonomy" id="1725256"/>
    <lineage>
        <taxon>Bacteria</taxon>
        <taxon>Bacillati</taxon>
        <taxon>Cyanobacteriota</taxon>
        <taxon>Cyanophyceae</taxon>
        <taxon>Nostocales</taxon>
        <taxon>Nostocaceae</taxon>
        <taxon>Dendronalium</taxon>
        <taxon>Dendronalium phyllosphericum</taxon>
    </lineage>
</organism>
<gene>
    <name evidence="3" type="ORF">I8752_05270</name>
</gene>
<dbReference type="InterPro" id="IPR018247">
    <property type="entry name" value="EF_Hand_1_Ca_BS"/>
</dbReference>
<protein>
    <submittedName>
        <fullName evidence="3">DUF11 domain-containing protein</fullName>
    </submittedName>
</protein>
<evidence type="ECO:0000259" key="1">
    <source>
        <dbReference type="Pfam" id="PF01345"/>
    </source>
</evidence>
<evidence type="ECO:0000313" key="4">
    <source>
        <dbReference type="Proteomes" id="UP000662314"/>
    </source>
</evidence>
<dbReference type="InterPro" id="IPR001343">
    <property type="entry name" value="Hemolysn_Ca-bd"/>
</dbReference>
<dbReference type="PANTHER" id="PTHR34819">
    <property type="entry name" value="LARGE CYSTEINE-RICH PERIPLASMIC PROTEIN OMCB"/>
    <property type="match status" value="1"/>
</dbReference>
<keyword evidence="4" id="KW-1185">Reference proteome</keyword>
<dbReference type="InterPro" id="IPR011049">
    <property type="entry name" value="Serralysin-like_metalloprot_C"/>
</dbReference>
<comment type="caution">
    <text evidence="3">The sequence shown here is derived from an EMBL/GenBank/DDBJ whole genome shotgun (WGS) entry which is preliminary data.</text>
</comment>
<dbReference type="SUPFAM" id="SSF89260">
    <property type="entry name" value="Collagen-binding domain"/>
    <property type="match status" value="3"/>
</dbReference>
<dbReference type="SUPFAM" id="SSF51120">
    <property type="entry name" value="beta-Roll"/>
    <property type="match status" value="1"/>
</dbReference>
<dbReference type="PROSITE" id="PS00018">
    <property type="entry name" value="EF_HAND_1"/>
    <property type="match status" value="2"/>
</dbReference>
<dbReference type="InterPro" id="IPR019960">
    <property type="entry name" value="T1SS_VCA0849"/>
</dbReference>
<dbReference type="Gene3D" id="2.60.40.1170">
    <property type="entry name" value="Mu homology domain, subdomain B"/>
    <property type="match status" value="1"/>
</dbReference>
<sequence>MSKTRILSNNLLIESTLTLNPEIFGTLEQAFLLVQKRLQVFASDTKFSHNMVLAFGEGIVTEPLQRAWLAGDVSNFPQIEIVSGTEINGAKGAYAVATNRIYLSEEFLSLKEVKPEAIASILLEEYGHRVDAALNSSDAPGDEGAIFSALVQGQVLSEEQIQQLKTRDDTATVTINGQVIEIEQARIQESGGQQTTPFVYSLPLESELTLVKFSWQNYSIPDEFQILYEDKRIVGNVGLQSGGESGEHIILKKNSDELTIKVTAPNEGTAWDFNVETLPLEITIDGFLGDVIEVDLLKEFVKRGISIQDAGLDPNGFGLESNSNSRGEVAENVDNFQDDLKTGKFYFVPTLAGTLLQFDQARDDAGLGESTLTMTNGNIKIPIKFNITDGFSTGAPLQGPLVTDNTVTFGTNKLDVYRQEQRLAYLGFPQNSGAALTVNGQDDGNELSWAKKLFNITVRPEIASARKRIAQQDDKSFKKFINSANAPEWNLLRGAISNLDFPPESNQSQRFYGTDNTGEFLQLGTSTLNRNLKSTGVSQKNGIGNPSSTHDGGRSIDIDDIPGSYFFKSIGVNGVSYVAALGGGFVVRDGNTYRIGNPNIPSDLANGIRTKDLVNPKLDQKAKVTAIHNANLFVFSQTEEEVQELLDAFSESPRIFYNDPRFFDTGVIRYANPHFDHIHFEIPIPQSSPSINQSLPFNGFSVSSNSLNIASPFFTNIIETNAFPNIIDIGNLENSQYLSGSINTTNTEQYYNFVIGSLQGEEGYFTTPRDFNLLLDGLSGDVDVELFQDFSEDGIRQNGEVIASSTKSGNESETINLPNLDEGIYYLRVFQKSGDTNYNLTLTVPPLPVPPDNAGNTPNNAQDLGILSGSLTRTDFIGKVDPDDYYRFKITTVSDFSLEVSGLDQGDLVATLGQDINNNGVIDFDEIIAVSDAESNEPEAININGLVAGTYYVWLSRNSGNTDYNLNLSATTAIIPPDQAGSTPSTALNIGSLNSASNFSDFVGNVDPEDFYRFSLANVSGLRIELNGLAADADLELAQDSNNDGTIDSNEIISTSELEGSDAEVIDISALAAGTYYVRVDQYEGDTNYNLSLTPTNAVGSDLSLTRTDSTGAVDLGEQYTYTLTVTNNGPSTANNVTLTENLPSGVNVVSATTIVPPRPLNYLDFLKFQLNSGDQVTIDLDANEFGSGLDSALRLFDSSGNQVAVSDNNPAPGESFSTDSYIDFTASSAQTYYVGVSSYYDFYYDPFTGSPTGYGYTSGTYTLNVSVGSGNFSNQVTLSEPNDTISQAFDTGLSSANPGTFIGSGFINTGNTNPVSVNNSVVTANLGTLNSGESATVNLTLGTFSSGYLLSKTNVTSSEYDYNLSNNFLVSTKTVNSITPPNADLELTQIVSNSNPRIGDQVTLTLTLTNKGPGTATVIKVQDILPGALSFVSASADLGSYDSNTGIWTVGNMPPNEDVSLKITANVSSGQSITNTAEVIAVDEGDPDSTPNNNNPNEDDFTSVILDVVNEAEITGTSGRDELTGTSSNDRIIGLQGADKLTSGGGNDQFVYTNIRDRGDTITDFEVGKDNIVLTQLLDSLVTGGYNGTNAIADGYVKVVQGTSANNFSVQIDTDGLATGDIFRPFITVKLTNPDTLNSPSNFVF</sequence>
<dbReference type="Pfam" id="PF00353">
    <property type="entry name" value="HemolysinCabind"/>
    <property type="match status" value="1"/>
</dbReference>
<evidence type="ECO:0000259" key="2">
    <source>
        <dbReference type="Pfam" id="PF04151"/>
    </source>
</evidence>
<dbReference type="InterPro" id="IPR001434">
    <property type="entry name" value="OmcB-like_DUF11"/>
</dbReference>
<proteinExistence type="predicted"/>
<dbReference type="InterPro" id="IPR051172">
    <property type="entry name" value="Chlamydia_OmcB"/>
</dbReference>
<dbReference type="GO" id="GO:0005509">
    <property type="term" value="F:calcium ion binding"/>
    <property type="evidence" value="ECO:0007669"/>
    <property type="project" value="InterPro"/>
</dbReference>
<dbReference type="NCBIfam" id="TIGR01451">
    <property type="entry name" value="B_ant_repeat"/>
    <property type="match status" value="2"/>
</dbReference>
<feature type="domain" description="DUF11" evidence="1">
    <location>
        <begin position="1385"/>
        <end position="1495"/>
    </location>
</feature>
<evidence type="ECO:0000313" key="3">
    <source>
        <dbReference type="EMBL" id="MBH8572454.1"/>
    </source>
</evidence>
<dbReference type="Gene3D" id="2.150.10.10">
    <property type="entry name" value="Serralysin-like metalloprotease, C-terminal"/>
    <property type="match status" value="1"/>
</dbReference>
<dbReference type="NCBIfam" id="TIGR03661">
    <property type="entry name" value="T1SS_VCA0849"/>
    <property type="match status" value="1"/>
</dbReference>
<accession>A0A8J7LFY4</accession>
<dbReference type="InterPro" id="IPR007280">
    <property type="entry name" value="Peptidase_C_arc/bac"/>
</dbReference>
<dbReference type="RefSeq" id="WP_214431276.1">
    <property type="nucleotide sequence ID" value="NZ_CAWPUQ010000024.1"/>
</dbReference>
<dbReference type="Proteomes" id="UP000662314">
    <property type="component" value="Unassembled WGS sequence"/>
</dbReference>
<reference evidence="3 4" key="1">
    <citation type="journal article" date="2021" name="Int. J. Syst. Evol. Microbiol.">
        <title>Amazonocrinis nigriterrae gen. nov., sp. nov., Atlanticothrix silvestris gen. nov., sp. nov. and Dendronalium phyllosphericum gen. nov., sp. nov., nostocacean cyanobacteria from Brazilian environments.</title>
        <authorList>
            <person name="Alvarenga D.O."/>
            <person name="Andreote A.P.D."/>
            <person name="Branco L.H.Z."/>
            <person name="Delbaje E."/>
            <person name="Cruz R.B."/>
            <person name="Varani A.M."/>
            <person name="Fiore M.F."/>
        </authorList>
    </citation>
    <scope>NUCLEOTIDE SEQUENCE [LARGE SCALE GENOMIC DNA]</scope>
    <source>
        <strain evidence="3 4">CENA369</strain>
    </source>
</reference>
<dbReference type="Pfam" id="PF04151">
    <property type="entry name" value="PPC"/>
    <property type="match status" value="2"/>
</dbReference>
<feature type="domain" description="Peptidase C-terminal archaeal/bacterial" evidence="2">
    <location>
        <begin position="1009"/>
        <end position="1081"/>
    </location>
</feature>